<feature type="chain" id="PRO_5012218351" description="VWFA domain-containing protein" evidence="1">
    <location>
        <begin position="20"/>
        <end position="698"/>
    </location>
</feature>
<dbReference type="Pfam" id="PF00092">
    <property type="entry name" value="VWA"/>
    <property type="match status" value="1"/>
</dbReference>
<keyword evidence="4" id="KW-1185">Reference proteome</keyword>
<dbReference type="EMBL" id="LT899436">
    <property type="protein sequence ID" value="SNR15093.1"/>
    <property type="molecule type" value="Genomic_DNA"/>
</dbReference>
<protein>
    <recommendedName>
        <fullName evidence="2">VWFA domain-containing protein</fullName>
    </recommendedName>
</protein>
<dbReference type="Pfam" id="PF13715">
    <property type="entry name" value="CarbopepD_reg_2"/>
    <property type="match status" value="1"/>
</dbReference>
<dbReference type="SUPFAM" id="SSF56935">
    <property type="entry name" value="Porins"/>
    <property type="match status" value="1"/>
</dbReference>
<dbReference type="Gene3D" id="3.40.50.410">
    <property type="entry name" value="von Willebrand factor, type A domain"/>
    <property type="match status" value="1"/>
</dbReference>
<dbReference type="InterPro" id="IPR036465">
    <property type="entry name" value="vWFA_dom_sf"/>
</dbReference>
<dbReference type="PANTHER" id="PTHR10579">
    <property type="entry name" value="CALCIUM-ACTIVATED CHLORIDE CHANNEL REGULATOR"/>
    <property type="match status" value="1"/>
</dbReference>
<dbReference type="SUPFAM" id="SSF53300">
    <property type="entry name" value="vWA-like"/>
    <property type="match status" value="1"/>
</dbReference>
<keyword evidence="1" id="KW-0732">Signal</keyword>
<dbReference type="PROSITE" id="PS50234">
    <property type="entry name" value="VWFA"/>
    <property type="match status" value="1"/>
</dbReference>
<evidence type="ECO:0000313" key="3">
    <source>
        <dbReference type="EMBL" id="SNR15093.1"/>
    </source>
</evidence>
<dbReference type="Gene3D" id="2.170.130.10">
    <property type="entry name" value="TonB-dependent receptor, plug domain"/>
    <property type="match status" value="1"/>
</dbReference>
<dbReference type="OrthoDB" id="9768177at2"/>
<dbReference type="InterPro" id="IPR051266">
    <property type="entry name" value="CLCR"/>
</dbReference>
<dbReference type="CDD" id="cd01465">
    <property type="entry name" value="vWA_subgroup"/>
    <property type="match status" value="1"/>
</dbReference>
<gene>
    <name evidence="3" type="ORF">TJEJU_1359</name>
</gene>
<feature type="domain" description="VWFA" evidence="2">
    <location>
        <begin position="342"/>
        <end position="527"/>
    </location>
</feature>
<feature type="signal peptide" evidence="1">
    <location>
        <begin position="1"/>
        <end position="19"/>
    </location>
</feature>
<evidence type="ECO:0000313" key="4">
    <source>
        <dbReference type="Proteomes" id="UP000215214"/>
    </source>
</evidence>
<dbReference type="SUPFAM" id="SSF49464">
    <property type="entry name" value="Carboxypeptidase regulatory domain-like"/>
    <property type="match status" value="1"/>
</dbReference>
<dbReference type="InterPro" id="IPR002035">
    <property type="entry name" value="VWF_A"/>
</dbReference>
<reference evidence="3 4" key="1">
    <citation type="submission" date="2017-07" db="EMBL/GenBank/DDBJ databases">
        <authorList>
            <person name="Sun Z.S."/>
            <person name="Albrecht U."/>
            <person name="Echele G."/>
            <person name="Lee C.C."/>
        </authorList>
    </citation>
    <scope>NUCLEOTIDE SEQUENCE [LARGE SCALE GENOMIC DNA]</scope>
    <source>
        <strain evidence="4">type strain: KCTC 22618</strain>
    </source>
</reference>
<dbReference type="PANTHER" id="PTHR10579:SF43">
    <property type="entry name" value="ZINC FINGER (C3HC4-TYPE RING FINGER) FAMILY PROTEIN"/>
    <property type="match status" value="1"/>
</dbReference>
<evidence type="ECO:0000256" key="1">
    <source>
        <dbReference type="SAM" id="SignalP"/>
    </source>
</evidence>
<dbReference type="InterPro" id="IPR022156">
    <property type="entry name" value="Uncharacterised_YfbK_N"/>
</dbReference>
<dbReference type="InterPro" id="IPR012910">
    <property type="entry name" value="Plug_dom"/>
</dbReference>
<dbReference type="KEGG" id="tje:TJEJU_1359"/>
<dbReference type="InterPro" id="IPR008969">
    <property type="entry name" value="CarboxyPept-like_regulatory"/>
</dbReference>
<organism evidence="3 4">
    <name type="scientific">Tenacibaculum jejuense</name>
    <dbReference type="NCBI Taxonomy" id="584609"/>
    <lineage>
        <taxon>Bacteria</taxon>
        <taxon>Pseudomonadati</taxon>
        <taxon>Bacteroidota</taxon>
        <taxon>Flavobacteriia</taxon>
        <taxon>Flavobacteriales</taxon>
        <taxon>Flavobacteriaceae</taxon>
        <taxon>Tenacibaculum</taxon>
    </lineage>
</organism>
<sequence>MKKIIQILVLILYIPCSFAQEKTITGVVSDELNNILPYVNVLVKNTKKGTTTDINGKYTIKASHKDVLVFSSLRYKTVERKVNGASVINVTLKTAESPQLEEIVMVQEVIEVVEDDIQESIQYNKVIPAPKKEKIRRGRVRRNNMSANWFVSSLAKELKIRGTSSLEGTKDPLFIIDGIPIKKNLNKTIQNIDPEKIKNVNVLKPQKAQQLYGISGRNGCVIITTRSGNYRVEDQESYQEINENHFERVTLSPLSTFSIDVDKASYSNIRRMINNGNSIPADAVKIEEMINYFDYKYPQPKDKHPFSITTEFTKTPWNNVTKLVRIGLQGKKYEQDELPASNLTFLIDVSGSMRGANKLPLLKKAFKLLVNQLRAKDKVSIVVYAGAAGVVLEPTSGNNKEKILKALNNLRAGGSTAGGKGINLAYKLAERNFKRNGNNRVILATDGDFNVGASSDKAMKTLIEEKRKSGVFLSVLGFGYGNYKDSKLETLADKGNGNHAYIDTMQEAQKVFGKEFGGTLYTIAKDVKIQVEFNPKKVQAYRLIGYENRLLNDEDFVDDTKDAGELGSNHSVTALYEVIPVGVNSEYLKTIPDLKYTKALVNDYNDELLTVKFRYKKPKGEKSIALIKTVKDKVTKATEDMNFASAVALFGMHLRNSKYKGDSRIEDIIQLAKKGKGNDEEGFRGEFIRLVKAHTSTN</sequence>
<dbReference type="Pfam" id="PF12034">
    <property type="entry name" value="YfbK_C"/>
    <property type="match status" value="1"/>
</dbReference>
<dbReference type="Pfam" id="PF12450">
    <property type="entry name" value="vWF_A"/>
    <property type="match status" value="1"/>
</dbReference>
<proteinExistence type="predicted"/>
<name>A0A238U7D6_9FLAO</name>
<dbReference type="AlphaFoldDB" id="A0A238U7D6"/>
<accession>A0A238U7D6</accession>
<dbReference type="Pfam" id="PF07715">
    <property type="entry name" value="Plug"/>
    <property type="match status" value="1"/>
</dbReference>
<dbReference type="Proteomes" id="UP000215214">
    <property type="component" value="Chromosome TJEJU"/>
</dbReference>
<dbReference type="SMART" id="SM00327">
    <property type="entry name" value="VWA"/>
    <property type="match status" value="1"/>
</dbReference>
<evidence type="ECO:0000259" key="2">
    <source>
        <dbReference type="PROSITE" id="PS50234"/>
    </source>
</evidence>
<dbReference type="InterPro" id="IPR021908">
    <property type="entry name" value="YfbK_C"/>
</dbReference>
<dbReference type="RefSeq" id="WP_095070583.1">
    <property type="nucleotide sequence ID" value="NZ_LT899436.1"/>
</dbReference>
<dbReference type="InterPro" id="IPR037066">
    <property type="entry name" value="Plug_dom_sf"/>
</dbReference>